<feature type="compositionally biased region" description="Polar residues" evidence="1">
    <location>
        <begin position="163"/>
        <end position="183"/>
    </location>
</feature>
<name>A0ABD2MFD8_9BILA</name>
<dbReference type="EMBL" id="JBICBT010000006">
    <property type="protein sequence ID" value="KAL3126176.1"/>
    <property type="molecule type" value="Genomic_DNA"/>
</dbReference>
<proteinExistence type="predicted"/>
<protein>
    <submittedName>
        <fullName evidence="2">Uncharacterized protein</fullName>
    </submittedName>
</protein>
<keyword evidence="3" id="KW-1185">Reference proteome</keyword>
<gene>
    <name evidence="2" type="ORF">niasHT_005434</name>
</gene>
<accession>A0ABD2MFD8</accession>
<dbReference type="InterPro" id="IPR044399">
    <property type="entry name" value="Mb-like_M"/>
</dbReference>
<evidence type="ECO:0000313" key="2">
    <source>
        <dbReference type="EMBL" id="KAL3126176.1"/>
    </source>
</evidence>
<dbReference type="CDD" id="cd01040">
    <property type="entry name" value="Mb-like"/>
    <property type="match status" value="1"/>
</dbReference>
<comment type="caution">
    <text evidence="2">The sequence shown here is derived from an EMBL/GenBank/DDBJ whole genome shotgun (WGS) entry which is preliminary data.</text>
</comment>
<feature type="region of interest" description="Disordered" evidence="1">
    <location>
        <begin position="121"/>
        <end position="191"/>
    </location>
</feature>
<sequence length="474" mass="52170">MAYHNNSQQHLNPPRLCFQNRSLSAREGGAAEDEAHRFDATGVDAFWQSTATPTTATRGRRQLSASTDQLLTESFRHNVSLMPIPTSHHHHHRILPSPPPSMIGGTDQQQPPKQQREALIIGNGTNRYRKRSGGSQQQQRKMNEMTESRRKEYREKAFGKAGNGQQWRSTGNVDESTAGTAETQHQQHHNQHANLNVSSFGGLKSRLAFSLFGLGKSAETERDKSLTMTTAQKQQQKQQHRRSSSAATVPPNVCLISNHPSATTSPYHPIGGGSNGTVPCGATAKRKAEATAHANGTQAGTGIITKRISNAAQQLIMSCLDKSRGDLSGRVLSRAIHKRADFSTFCANLSAAEQWIIFSEQFHKYIMDVLGSLQNVEQISLLSMHFGAEQVNRRIYGFKADFFATIANSLATECVFLDGASHSPTDAIEAWAELVEMMFSSVRDGYYAEVRRRRRCSGGAAGEIKSGQNEKIIK</sequence>
<reference evidence="2 3" key="1">
    <citation type="submission" date="2024-10" db="EMBL/GenBank/DDBJ databases">
        <authorList>
            <person name="Kim D."/>
        </authorList>
    </citation>
    <scope>NUCLEOTIDE SEQUENCE [LARGE SCALE GENOMIC DNA]</scope>
    <source>
        <strain evidence="2">BH-2024</strain>
    </source>
</reference>
<dbReference type="InterPro" id="IPR012292">
    <property type="entry name" value="Globin/Proto"/>
</dbReference>
<dbReference type="AlphaFoldDB" id="A0ABD2MFD8"/>
<feature type="region of interest" description="Disordered" evidence="1">
    <location>
        <begin position="219"/>
        <end position="251"/>
    </location>
</feature>
<evidence type="ECO:0000256" key="1">
    <source>
        <dbReference type="SAM" id="MobiDB-lite"/>
    </source>
</evidence>
<dbReference type="Gene3D" id="1.10.490.10">
    <property type="entry name" value="Globins"/>
    <property type="match status" value="1"/>
</dbReference>
<dbReference type="Proteomes" id="UP001620626">
    <property type="component" value="Unassembled WGS sequence"/>
</dbReference>
<organism evidence="2 3">
    <name type="scientific">Heterodera trifolii</name>
    <dbReference type="NCBI Taxonomy" id="157864"/>
    <lineage>
        <taxon>Eukaryota</taxon>
        <taxon>Metazoa</taxon>
        <taxon>Ecdysozoa</taxon>
        <taxon>Nematoda</taxon>
        <taxon>Chromadorea</taxon>
        <taxon>Rhabditida</taxon>
        <taxon>Tylenchina</taxon>
        <taxon>Tylenchomorpha</taxon>
        <taxon>Tylenchoidea</taxon>
        <taxon>Heteroderidae</taxon>
        <taxon>Heteroderinae</taxon>
        <taxon>Heterodera</taxon>
    </lineage>
</organism>
<feature type="compositionally biased region" description="Basic and acidic residues" evidence="1">
    <location>
        <begin position="141"/>
        <end position="158"/>
    </location>
</feature>
<evidence type="ECO:0000313" key="3">
    <source>
        <dbReference type="Proteomes" id="UP001620626"/>
    </source>
</evidence>